<proteinExistence type="predicted"/>
<keyword evidence="1" id="KW-0812">Transmembrane</keyword>
<keyword evidence="1" id="KW-1133">Transmembrane helix</keyword>
<keyword evidence="1" id="KW-0472">Membrane</keyword>
<dbReference type="PANTHER" id="PTHR10264">
    <property type="entry name" value="BAND 7 PROTEIN-RELATED"/>
    <property type="match status" value="1"/>
</dbReference>
<dbReference type="InterPro" id="IPR043202">
    <property type="entry name" value="Band-7_stomatin-like"/>
</dbReference>
<organism evidence="3 4">
    <name type="scientific">Lymnaea stagnalis</name>
    <name type="common">Great pond snail</name>
    <name type="synonym">Helix stagnalis</name>
    <dbReference type="NCBI Taxonomy" id="6523"/>
    <lineage>
        <taxon>Eukaryota</taxon>
        <taxon>Metazoa</taxon>
        <taxon>Spiralia</taxon>
        <taxon>Lophotrochozoa</taxon>
        <taxon>Mollusca</taxon>
        <taxon>Gastropoda</taxon>
        <taxon>Heterobranchia</taxon>
        <taxon>Euthyneura</taxon>
        <taxon>Panpulmonata</taxon>
        <taxon>Hygrophila</taxon>
        <taxon>Lymnaeoidea</taxon>
        <taxon>Lymnaeidae</taxon>
        <taxon>Lymnaea</taxon>
    </lineage>
</organism>
<dbReference type="Pfam" id="PF01145">
    <property type="entry name" value="Band_7"/>
    <property type="match status" value="1"/>
</dbReference>
<evidence type="ECO:0000256" key="1">
    <source>
        <dbReference type="SAM" id="Phobius"/>
    </source>
</evidence>
<dbReference type="InterPro" id="IPR001107">
    <property type="entry name" value="Band_7"/>
</dbReference>
<dbReference type="EMBL" id="CAXITT010000380">
    <property type="protein sequence ID" value="CAL1540390.1"/>
    <property type="molecule type" value="Genomic_DNA"/>
</dbReference>
<accession>A0AAV2I179</accession>
<comment type="caution">
    <text evidence="3">The sequence shown here is derived from an EMBL/GenBank/DDBJ whole genome shotgun (WGS) entry which is preliminary data.</text>
</comment>
<dbReference type="GO" id="GO:0005886">
    <property type="term" value="C:plasma membrane"/>
    <property type="evidence" value="ECO:0007669"/>
    <property type="project" value="InterPro"/>
</dbReference>
<keyword evidence="4" id="KW-1185">Reference proteome</keyword>
<evidence type="ECO:0000313" key="4">
    <source>
        <dbReference type="Proteomes" id="UP001497497"/>
    </source>
</evidence>
<name>A0AAV2I179_LYMST</name>
<feature type="transmembrane region" description="Helical" evidence="1">
    <location>
        <begin position="12"/>
        <end position="36"/>
    </location>
</feature>
<evidence type="ECO:0000313" key="3">
    <source>
        <dbReference type="EMBL" id="CAL1540390.1"/>
    </source>
</evidence>
<gene>
    <name evidence="3" type="ORF">GSLYS_00014039001</name>
</gene>
<dbReference type="PANTHER" id="PTHR10264:SF19">
    <property type="entry name" value="AT06885P-RELATED"/>
    <property type="match status" value="1"/>
</dbReference>
<sequence length="89" mass="10067">MSPDSSSAMNLLNTFFIICSYILVIITMPFSLIWCVKIVPEYERAVIFRMGKICKGGSKGPGMFFLLPCIDTYFAIDMRTKAFDVPPQE</sequence>
<protein>
    <recommendedName>
        <fullName evidence="2">Band 7 domain-containing protein</fullName>
    </recommendedName>
</protein>
<dbReference type="AlphaFoldDB" id="A0AAV2I179"/>
<evidence type="ECO:0000259" key="2">
    <source>
        <dbReference type="Pfam" id="PF01145"/>
    </source>
</evidence>
<dbReference type="Proteomes" id="UP001497497">
    <property type="component" value="Unassembled WGS sequence"/>
</dbReference>
<reference evidence="3 4" key="1">
    <citation type="submission" date="2024-04" db="EMBL/GenBank/DDBJ databases">
        <authorList>
            <consortium name="Genoscope - CEA"/>
            <person name="William W."/>
        </authorList>
    </citation>
    <scope>NUCLEOTIDE SEQUENCE [LARGE SCALE GENOMIC DNA]</scope>
</reference>
<feature type="non-terminal residue" evidence="3">
    <location>
        <position position="89"/>
    </location>
</feature>
<feature type="domain" description="Band 7" evidence="2">
    <location>
        <begin position="37"/>
        <end position="88"/>
    </location>
</feature>